<evidence type="ECO:0000313" key="2">
    <source>
        <dbReference type="Proteomes" id="UP001500908"/>
    </source>
</evidence>
<reference evidence="2" key="1">
    <citation type="journal article" date="2019" name="Int. J. Syst. Evol. Microbiol.">
        <title>The Global Catalogue of Microorganisms (GCM) 10K type strain sequencing project: providing services to taxonomists for standard genome sequencing and annotation.</title>
        <authorList>
            <consortium name="The Broad Institute Genomics Platform"/>
            <consortium name="The Broad Institute Genome Sequencing Center for Infectious Disease"/>
            <person name="Wu L."/>
            <person name="Ma J."/>
        </authorList>
    </citation>
    <scope>NUCLEOTIDE SEQUENCE [LARGE SCALE GENOMIC DNA]</scope>
    <source>
        <strain evidence="2">JCM 17137</strain>
    </source>
</reference>
<organism evidence="1 2">
    <name type="scientific">Salinactinospora qingdaonensis</name>
    <dbReference type="NCBI Taxonomy" id="702744"/>
    <lineage>
        <taxon>Bacteria</taxon>
        <taxon>Bacillati</taxon>
        <taxon>Actinomycetota</taxon>
        <taxon>Actinomycetes</taxon>
        <taxon>Streptosporangiales</taxon>
        <taxon>Nocardiopsidaceae</taxon>
        <taxon>Salinactinospora</taxon>
    </lineage>
</organism>
<gene>
    <name evidence="1" type="ORF">GCM10022402_22420</name>
</gene>
<comment type="caution">
    <text evidence="1">The sequence shown here is derived from an EMBL/GenBank/DDBJ whole genome shotgun (WGS) entry which is preliminary data.</text>
</comment>
<sequence length="64" mass="6518">MNPDSGQAPLRISSRWAIASEAGVNVGGSPADPVIALPYRLQAAGGTTLFTRVLLATIGLAVAR</sequence>
<proteinExistence type="predicted"/>
<dbReference type="EMBL" id="BAABDD010000008">
    <property type="protein sequence ID" value="GAA3742226.1"/>
    <property type="molecule type" value="Genomic_DNA"/>
</dbReference>
<dbReference type="Proteomes" id="UP001500908">
    <property type="component" value="Unassembled WGS sequence"/>
</dbReference>
<protein>
    <submittedName>
        <fullName evidence="1">Uncharacterized protein</fullName>
    </submittedName>
</protein>
<evidence type="ECO:0000313" key="1">
    <source>
        <dbReference type="EMBL" id="GAA3742226.1"/>
    </source>
</evidence>
<name>A0ABP7FL99_9ACTN</name>
<accession>A0ABP7FL99</accession>
<keyword evidence="2" id="KW-1185">Reference proteome</keyword>